<evidence type="ECO:0000256" key="1">
    <source>
        <dbReference type="SAM" id="Phobius"/>
    </source>
</evidence>
<protein>
    <recommendedName>
        <fullName evidence="2">Reverse transcriptase domain-containing protein</fullName>
    </recommendedName>
</protein>
<dbReference type="EMBL" id="JALNTZ010000007">
    <property type="protein sequence ID" value="KAJ3646575.1"/>
    <property type="molecule type" value="Genomic_DNA"/>
</dbReference>
<keyword evidence="1" id="KW-0472">Membrane</keyword>
<comment type="caution">
    <text evidence="3">The sequence shown here is derived from an EMBL/GenBank/DDBJ whole genome shotgun (WGS) entry which is preliminary data.</text>
</comment>
<evidence type="ECO:0000313" key="3">
    <source>
        <dbReference type="EMBL" id="KAJ3646575.1"/>
    </source>
</evidence>
<feature type="domain" description="Reverse transcriptase" evidence="2">
    <location>
        <begin position="1"/>
        <end position="117"/>
    </location>
</feature>
<evidence type="ECO:0000259" key="2">
    <source>
        <dbReference type="PROSITE" id="PS50878"/>
    </source>
</evidence>
<accession>A0AA38I066</accession>
<dbReference type="Pfam" id="PF00078">
    <property type="entry name" value="RVT_1"/>
    <property type="match status" value="1"/>
</dbReference>
<sequence length="161" mass="18211">MQIRNDLRSIDVLSGVPQGSVLVPLLFIAYTADIKNIITSSFAMFADDIKLYNSCDNFSPLLSDLRSIYKWSQIWLLPINLDKCVTLDLDKGNSRHVYNSIGSYGLATTECHMGLGVHVYFSLLWSDHVLQVTKKANKMLFLLSKIFVKPSPLDFSQVYKT</sequence>
<dbReference type="PROSITE" id="PS50878">
    <property type="entry name" value="RT_POL"/>
    <property type="match status" value="1"/>
</dbReference>
<dbReference type="AlphaFoldDB" id="A0AA38I066"/>
<keyword evidence="1" id="KW-1133">Transmembrane helix</keyword>
<dbReference type="PANTHER" id="PTHR33332">
    <property type="entry name" value="REVERSE TRANSCRIPTASE DOMAIN-CONTAINING PROTEIN"/>
    <property type="match status" value="1"/>
</dbReference>
<keyword evidence="4" id="KW-1185">Reference proteome</keyword>
<keyword evidence="1" id="KW-0812">Transmembrane</keyword>
<gene>
    <name evidence="3" type="ORF">Zmor_024158</name>
</gene>
<name>A0AA38I066_9CUCU</name>
<dbReference type="Proteomes" id="UP001168821">
    <property type="component" value="Unassembled WGS sequence"/>
</dbReference>
<dbReference type="InterPro" id="IPR000477">
    <property type="entry name" value="RT_dom"/>
</dbReference>
<proteinExistence type="predicted"/>
<organism evidence="3 4">
    <name type="scientific">Zophobas morio</name>
    <dbReference type="NCBI Taxonomy" id="2755281"/>
    <lineage>
        <taxon>Eukaryota</taxon>
        <taxon>Metazoa</taxon>
        <taxon>Ecdysozoa</taxon>
        <taxon>Arthropoda</taxon>
        <taxon>Hexapoda</taxon>
        <taxon>Insecta</taxon>
        <taxon>Pterygota</taxon>
        <taxon>Neoptera</taxon>
        <taxon>Endopterygota</taxon>
        <taxon>Coleoptera</taxon>
        <taxon>Polyphaga</taxon>
        <taxon>Cucujiformia</taxon>
        <taxon>Tenebrionidae</taxon>
        <taxon>Zophobas</taxon>
    </lineage>
</organism>
<feature type="transmembrane region" description="Helical" evidence="1">
    <location>
        <begin position="12"/>
        <end position="32"/>
    </location>
</feature>
<evidence type="ECO:0000313" key="4">
    <source>
        <dbReference type="Proteomes" id="UP001168821"/>
    </source>
</evidence>
<reference evidence="3" key="1">
    <citation type="journal article" date="2023" name="G3 (Bethesda)">
        <title>Whole genome assemblies of Zophobas morio and Tenebrio molitor.</title>
        <authorList>
            <person name="Kaur S."/>
            <person name="Stinson S.A."/>
            <person name="diCenzo G.C."/>
        </authorList>
    </citation>
    <scope>NUCLEOTIDE SEQUENCE</scope>
    <source>
        <strain evidence="3">QUZm001</strain>
    </source>
</reference>